<keyword evidence="1" id="KW-0732">Signal</keyword>
<feature type="chain" id="PRO_5008899368" evidence="1">
    <location>
        <begin position="21"/>
        <end position="155"/>
    </location>
</feature>
<dbReference type="AlphaFoldDB" id="A0A1D1XC21"/>
<name>A0A1D1XC21_9ARAE</name>
<evidence type="ECO:0000313" key="2">
    <source>
        <dbReference type="EMBL" id="JAT40000.1"/>
    </source>
</evidence>
<feature type="signal peptide" evidence="1">
    <location>
        <begin position="1"/>
        <end position="20"/>
    </location>
</feature>
<reference evidence="2" key="1">
    <citation type="submission" date="2015-07" db="EMBL/GenBank/DDBJ databases">
        <title>Transcriptome Assembly of Anthurium amnicola.</title>
        <authorList>
            <person name="Suzuki J."/>
        </authorList>
    </citation>
    <scope>NUCLEOTIDE SEQUENCE</scope>
</reference>
<evidence type="ECO:0000256" key="1">
    <source>
        <dbReference type="SAM" id="SignalP"/>
    </source>
</evidence>
<accession>A0A1D1XC21</accession>
<organism evidence="2">
    <name type="scientific">Anthurium amnicola</name>
    <dbReference type="NCBI Taxonomy" id="1678845"/>
    <lineage>
        <taxon>Eukaryota</taxon>
        <taxon>Viridiplantae</taxon>
        <taxon>Streptophyta</taxon>
        <taxon>Embryophyta</taxon>
        <taxon>Tracheophyta</taxon>
        <taxon>Spermatophyta</taxon>
        <taxon>Magnoliopsida</taxon>
        <taxon>Liliopsida</taxon>
        <taxon>Araceae</taxon>
        <taxon>Pothoideae</taxon>
        <taxon>Potheae</taxon>
        <taxon>Anthurium</taxon>
    </lineage>
</organism>
<proteinExistence type="predicted"/>
<protein>
    <submittedName>
        <fullName evidence="2">Peroxiredoxin-2</fullName>
    </submittedName>
</protein>
<sequence length="155" mass="17059">MRRKMEALPVVLVVGNLASGFGPQAKDGGACHRHVTVGRFCPFDHLGWKMVPRKSTGWTAVRCGPRPVNGRRVGDVTRKIPSEDCVSLFVGLTPGRTTEGRYLFVIGGRWVGARATSGCILKKENIISYFLLFQSLSKKIVTYFSISDMISLSVK</sequence>
<feature type="non-terminal residue" evidence="2">
    <location>
        <position position="155"/>
    </location>
</feature>
<dbReference type="EMBL" id="GDJX01027936">
    <property type="protein sequence ID" value="JAT40000.1"/>
    <property type="molecule type" value="Transcribed_RNA"/>
</dbReference>
<gene>
    <name evidence="2" type="primary">PRDX2_0</name>
    <name evidence="2" type="ORF">g.58083</name>
</gene>